<reference evidence="1" key="1">
    <citation type="submission" date="2021-05" db="EMBL/GenBank/DDBJ databases">
        <authorList>
            <person name="Scholz U."/>
            <person name="Mascher M."/>
            <person name="Fiebig A."/>
        </authorList>
    </citation>
    <scope>NUCLEOTIDE SEQUENCE [LARGE SCALE GENOMIC DNA]</scope>
</reference>
<keyword evidence="2" id="KW-1185">Reference proteome</keyword>
<evidence type="ECO:0000313" key="2">
    <source>
        <dbReference type="Proteomes" id="UP001732700"/>
    </source>
</evidence>
<evidence type="ECO:0000313" key="1">
    <source>
        <dbReference type="EnsemblPlants" id="AVESA.00010b.r2.1AG0015650.1.CDS"/>
    </source>
</evidence>
<organism evidence="1 2">
    <name type="scientific">Avena sativa</name>
    <name type="common">Oat</name>
    <dbReference type="NCBI Taxonomy" id="4498"/>
    <lineage>
        <taxon>Eukaryota</taxon>
        <taxon>Viridiplantae</taxon>
        <taxon>Streptophyta</taxon>
        <taxon>Embryophyta</taxon>
        <taxon>Tracheophyta</taxon>
        <taxon>Spermatophyta</taxon>
        <taxon>Magnoliopsida</taxon>
        <taxon>Liliopsida</taxon>
        <taxon>Poales</taxon>
        <taxon>Poaceae</taxon>
        <taxon>BOP clade</taxon>
        <taxon>Pooideae</taxon>
        <taxon>Poodae</taxon>
        <taxon>Poeae</taxon>
        <taxon>Poeae Chloroplast Group 1 (Aveneae type)</taxon>
        <taxon>Aveninae</taxon>
        <taxon>Avena</taxon>
    </lineage>
</organism>
<accession>A0ACD5T9Q2</accession>
<protein>
    <submittedName>
        <fullName evidence="1">Uncharacterized protein</fullName>
    </submittedName>
</protein>
<proteinExistence type="predicted"/>
<name>A0ACD5T9Q2_AVESA</name>
<dbReference type="Proteomes" id="UP001732700">
    <property type="component" value="Chromosome 1A"/>
</dbReference>
<sequence>MSLRRLLALSAAVPGRLRRPLSTAAASRPPWVLVSQASAAAGSAPRSTAHIVEPPRFSSIVVPALHVNTSAAPDPDSDVTQVLVGRVCSTSGDGLVLITVFDVRATAPILAKQGAKRVRQVTGIDPEHSPEITRFLCNLLTGQLTRLPDIVNGPRHCGPQLGVLTQADRGHGPPDRFAIAELQGNMMFRFLSDTGDWEVAVTAPCKLPLARPVYFERGRHDQEVFAFGGRLWWVDLTWGAISADPFSDQPEPRFVELPRGSVLPARSTGPTGRVLRTIEEGDALRRCALGRYRRMGVSQGSLRYVEVWDREPFVLSSFALGDEGSGWTLEHRVVLSRLWADGDHPWLPLPEKTTPQIAALDPLNGDVIYLMVGRHVVGVDMNREEVIGSSPQRTDCIPCVLPPWLESSRIPAAGKKDDDENKTLADVLVRSDGNHAK</sequence>
<dbReference type="EnsemblPlants" id="AVESA.00010b.r2.1AG0015650.1">
    <property type="protein sequence ID" value="AVESA.00010b.r2.1AG0015650.1.CDS"/>
    <property type="gene ID" value="AVESA.00010b.r2.1AG0015650"/>
</dbReference>
<reference evidence="1" key="2">
    <citation type="submission" date="2025-09" db="UniProtKB">
        <authorList>
            <consortium name="EnsemblPlants"/>
        </authorList>
    </citation>
    <scope>IDENTIFICATION</scope>
</reference>